<keyword evidence="1" id="KW-0479">Metal-binding</keyword>
<dbReference type="GO" id="GO:0030145">
    <property type="term" value="F:manganese ion binding"/>
    <property type="evidence" value="ECO:0007669"/>
    <property type="project" value="TreeGrafter"/>
</dbReference>
<dbReference type="PANTHER" id="PTHR43782">
    <property type="entry name" value="ARGINASE"/>
    <property type="match status" value="1"/>
</dbReference>
<dbReference type="Gene3D" id="3.40.800.10">
    <property type="entry name" value="Ureohydrolase domain"/>
    <property type="match status" value="1"/>
</dbReference>
<evidence type="ECO:0000256" key="1">
    <source>
        <dbReference type="ARBA" id="ARBA00022723"/>
    </source>
</evidence>
<reference evidence="5 6" key="1">
    <citation type="journal article" date="2018" name="Sci. Rep.">
        <title>Genomic signatures of local adaptation to the degree of environmental predictability in rotifers.</title>
        <authorList>
            <person name="Franch-Gras L."/>
            <person name="Hahn C."/>
            <person name="Garcia-Roger E.M."/>
            <person name="Carmona M.J."/>
            <person name="Serra M."/>
            <person name="Gomez A."/>
        </authorList>
    </citation>
    <scope>NUCLEOTIDE SEQUENCE [LARGE SCALE GENOMIC DNA]</scope>
    <source>
        <strain evidence="5">HYR1</strain>
    </source>
</reference>
<dbReference type="STRING" id="10195.A0A3M7PH56"/>
<dbReference type="InterPro" id="IPR006035">
    <property type="entry name" value="Ureohydrolase"/>
</dbReference>
<dbReference type="PRINTS" id="PR00116">
    <property type="entry name" value="ARGINASE"/>
</dbReference>
<dbReference type="PANTHER" id="PTHR43782:SF3">
    <property type="entry name" value="ARGINASE"/>
    <property type="match status" value="1"/>
</dbReference>
<comment type="similarity">
    <text evidence="4">Belongs to the arginase family.</text>
</comment>
<organism evidence="5 6">
    <name type="scientific">Brachionus plicatilis</name>
    <name type="common">Marine rotifer</name>
    <name type="synonym">Brachionus muelleri</name>
    <dbReference type="NCBI Taxonomy" id="10195"/>
    <lineage>
        <taxon>Eukaryota</taxon>
        <taxon>Metazoa</taxon>
        <taxon>Spiralia</taxon>
        <taxon>Gnathifera</taxon>
        <taxon>Rotifera</taxon>
        <taxon>Eurotatoria</taxon>
        <taxon>Monogononta</taxon>
        <taxon>Pseudotrocha</taxon>
        <taxon>Ploima</taxon>
        <taxon>Brachionidae</taxon>
        <taxon>Brachionus</taxon>
    </lineage>
</organism>
<evidence type="ECO:0000256" key="2">
    <source>
        <dbReference type="ARBA" id="ARBA00022801"/>
    </source>
</evidence>
<comment type="caution">
    <text evidence="5">The sequence shown here is derived from an EMBL/GenBank/DDBJ whole genome shotgun (WGS) entry which is preliminary data.</text>
</comment>
<evidence type="ECO:0000313" key="5">
    <source>
        <dbReference type="EMBL" id="RMZ98456.1"/>
    </source>
</evidence>
<dbReference type="SUPFAM" id="SSF52768">
    <property type="entry name" value="Arginase/deacetylase"/>
    <property type="match status" value="1"/>
</dbReference>
<name>A0A3M7PH56_BRAPC</name>
<feature type="non-terminal residue" evidence="5">
    <location>
        <position position="245"/>
    </location>
</feature>
<dbReference type="GO" id="GO:0005634">
    <property type="term" value="C:nucleus"/>
    <property type="evidence" value="ECO:0007669"/>
    <property type="project" value="TreeGrafter"/>
</dbReference>
<keyword evidence="3" id="KW-0464">Manganese</keyword>
<dbReference type="PROSITE" id="PS51409">
    <property type="entry name" value="ARGINASE_2"/>
    <property type="match status" value="1"/>
</dbReference>
<accession>A0A3M7PH56</accession>
<evidence type="ECO:0000256" key="4">
    <source>
        <dbReference type="PROSITE-ProRule" id="PRU00742"/>
    </source>
</evidence>
<dbReference type="GO" id="GO:0004053">
    <property type="term" value="F:arginase activity"/>
    <property type="evidence" value="ECO:0007669"/>
    <property type="project" value="TreeGrafter"/>
</dbReference>
<dbReference type="InterPro" id="IPR023696">
    <property type="entry name" value="Ureohydrolase_dom_sf"/>
</dbReference>
<evidence type="ECO:0000313" key="6">
    <source>
        <dbReference type="Proteomes" id="UP000276133"/>
    </source>
</evidence>
<evidence type="ECO:0000256" key="3">
    <source>
        <dbReference type="ARBA" id="ARBA00023211"/>
    </source>
</evidence>
<keyword evidence="6" id="KW-1185">Reference proteome</keyword>
<keyword evidence="2" id="KW-0378">Hydrolase</keyword>
<dbReference type="OrthoDB" id="9992747at2759"/>
<dbReference type="AlphaFoldDB" id="A0A3M7PH56"/>
<dbReference type="Proteomes" id="UP000276133">
    <property type="component" value="Unassembled WGS sequence"/>
</dbReference>
<protein>
    <submittedName>
        <fullName evidence="5">Arginase-mitochondrial</fullName>
    </submittedName>
</protein>
<sequence>MISIFRVGSHSLARINSVSAATTNYSKSFKFAYSKMSQNTVKKVALINAKFSRGQGKPGTELGPNFLKTKFLLSNLENLNYPPIEFVELEEDVPSHEEVQFLHNRNLRSTSQINKKLSDSVQEAIKHGHVPVLLGGDHSLAIGSVHGTANALGSHIGLIWVDAHADINTPLTSASGNLHGQAVSFLLYELDKYLPKMEAFNWVKPCLSARNMVYIGLRDLDPEETILVEKYKIKAFSMSDIQRLG</sequence>
<dbReference type="EMBL" id="REGN01010772">
    <property type="protein sequence ID" value="RMZ98456.1"/>
    <property type="molecule type" value="Genomic_DNA"/>
</dbReference>
<proteinExistence type="inferred from homology"/>
<gene>
    <name evidence="5" type="ORF">BpHYR1_034352</name>
</gene>
<dbReference type="GO" id="GO:0005829">
    <property type="term" value="C:cytosol"/>
    <property type="evidence" value="ECO:0007669"/>
    <property type="project" value="TreeGrafter"/>
</dbReference>
<dbReference type="Pfam" id="PF00491">
    <property type="entry name" value="Arginase"/>
    <property type="match status" value="1"/>
</dbReference>